<dbReference type="PANTHER" id="PTHR23063">
    <property type="entry name" value="PHOSPHOLIPID ACYLTRANSFERASE"/>
    <property type="match status" value="1"/>
</dbReference>
<feature type="transmembrane region" description="Helical" evidence="8">
    <location>
        <begin position="38"/>
        <end position="58"/>
    </location>
</feature>
<keyword evidence="3 8" id="KW-1133">Transmembrane helix</keyword>
<organism evidence="9 10">
    <name type="scientific">Crepidotus variabilis</name>
    <dbReference type="NCBI Taxonomy" id="179855"/>
    <lineage>
        <taxon>Eukaryota</taxon>
        <taxon>Fungi</taxon>
        <taxon>Dikarya</taxon>
        <taxon>Basidiomycota</taxon>
        <taxon>Agaricomycotina</taxon>
        <taxon>Agaricomycetes</taxon>
        <taxon>Agaricomycetidae</taxon>
        <taxon>Agaricales</taxon>
        <taxon>Agaricineae</taxon>
        <taxon>Crepidotaceae</taxon>
        <taxon>Crepidotus</taxon>
    </lineage>
</organism>
<evidence type="ECO:0000313" key="9">
    <source>
        <dbReference type="EMBL" id="KAF9534819.1"/>
    </source>
</evidence>
<feature type="region of interest" description="Disordered" evidence="7">
    <location>
        <begin position="157"/>
        <end position="179"/>
    </location>
</feature>
<dbReference type="Proteomes" id="UP000807306">
    <property type="component" value="Unassembled WGS sequence"/>
</dbReference>
<comment type="caution">
    <text evidence="9">The sequence shown here is derived from an EMBL/GenBank/DDBJ whole genome shotgun (WGS) entry which is preliminary data.</text>
</comment>
<dbReference type="AlphaFoldDB" id="A0A9P6EUB2"/>
<reference evidence="9" key="1">
    <citation type="submission" date="2020-11" db="EMBL/GenBank/DDBJ databases">
        <authorList>
            <consortium name="DOE Joint Genome Institute"/>
            <person name="Ahrendt S."/>
            <person name="Riley R."/>
            <person name="Andreopoulos W."/>
            <person name="Labutti K."/>
            <person name="Pangilinan J."/>
            <person name="Ruiz-Duenas F.J."/>
            <person name="Barrasa J.M."/>
            <person name="Sanchez-Garcia M."/>
            <person name="Camarero S."/>
            <person name="Miyauchi S."/>
            <person name="Serrano A."/>
            <person name="Linde D."/>
            <person name="Babiker R."/>
            <person name="Drula E."/>
            <person name="Ayuso-Fernandez I."/>
            <person name="Pacheco R."/>
            <person name="Padilla G."/>
            <person name="Ferreira P."/>
            <person name="Barriuso J."/>
            <person name="Kellner H."/>
            <person name="Castanera R."/>
            <person name="Alfaro M."/>
            <person name="Ramirez L."/>
            <person name="Pisabarro A.G."/>
            <person name="Kuo A."/>
            <person name="Tritt A."/>
            <person name="Lipzen A."/>
            <person name="He G."/>
            <person name="Yan M."/>
            <person name="Ng V."/>
            <person name="Cullen D."/>
            <person name="Martin F."/>
            <person name="Rosso M.-N."/>
            <person name="Henrissat B."/>
            <person name="Hibbett D."/>
            <person name="Martinez A.T."/>
            <person name="Grigoriev I.V."/>
        </authorList>
    </citation>
    <scope>NUCLEOTIDE SEQUENCE</scope>
    <source>
        <strain evidence="9">CBS 506.95</strain>
    </source>
</reference>
<keyword evidence="1" id="KW-0808">Transferase</keyword>
<keyword evidence="4" id="KW-0443">Lipid metabolism</keyword>
<evidence type="ECO:0000313" key="10">
    <source>
        <dbReference type="Proteomes" id="UP000807306"/>
    </source>
</evidence>
<dbReference type="GO" id="GO:0016746">
    <property type="term" value="F:acyltransferase activity"/>
    <property type="evidence" value="ECO:0007669"/>
    <property type="project" value="UniProtKB-KW"/>
</dbReference>
<protein>
    <submittedName>
        <fullName evidence="9">Uncharacterized protein</fullName>
    </submittedName>
</protein>
<accession>A0A9P6EUB2</accession>
<evidence type="ECO:0000256" key="4">
    <source>
        <dbReference type="ARBA" id="ARBA00023098"/>
    </source>
</evidence>
<gene>
    <name evidence="9" type="ORF">CPB83DRAFT_842996</name>
</gene>
<feature type="transmembrane region" description="Helical" evidence="8">
    <location>
        <begin position="78"/>
        <end position="98"/>
    </location>
</feature>
<proteinExistence type="predicted"/>
<keyword evidence="6" id="KW-0012">Acyltransferase</keyword>
<dbReference type="EMBL" id="MU157825">
    <property type="protein sequence ID" value="KAF9534819.1"/>
    <property type="molecule type" value="Genomic_DNA"/>
</dbReference>
<dbReference type="OrthoDB" id="272512at2759"/>
<evidence type="ECO:0000256" key="5">
    <source>
        <dbReference type="ARBA" id="ARBA00023136"/>
    </source>
</evidence>
<dbReference type="GO" id="GO:0006629">
    <property type="term" value="P:lipid metabolic process"/>
    <property type="evidence" value="ECO:0007669"/>
    <property type="project" value="UniProtKB-KW"/>
</dbReference>
<evidence type="ECO:0000256" key="2">
    <source>
        <dbReference type="ARBA" id="ARBA00022692"/>
    </source>
</evidence>
<evidence type="ECO:0000256" key="1">
    <source>
        <dbReference type="ARBA" id="ARBA00022679"/>
    </source>
</evidence>
<sequence length="378" mass="42037">MEKFSAYRDPGTGIQPFLRPVPPLEVDLFVKISLPLRLALGVIRTALVLLIGLAYIILDKCLLVFYPIYPLYALLEHSVKFILGRIALFVLGIFWIHVEQFNRKRSRAPKLPESWNPRPGDIIVSNWSSWVEAIWLALRYNPVFVLPVPVSHSESPVPGTASTPITHKPGRRTDTGSANVQLPSRASLSRVQFRGFQKVSLLKLISLTGHAPPFDVSGSCMSLEEIQQNAGGPIVVFPECTTSNGRGLLRFASVFRKNVPVKKYQVFIMNIRCDPPSSLAHTLTHSMPSRFINPLPELFAIAMSLAPTQMTIRLLAPSESPGSQLFIASEILSDYSGDDQLSEACAILIASMGKMKRTAMGWEDKCNFLEFYESKRNG</sequence>
<evidence type="ECO:0000256" key="6">
    <source>
        <dbReference type="ARBA" id="ARBA00023315"/>
    </source>
</evidence>
<dbReference type="PANTHER" id="PTHR23063:SF60">
    <property type="entry name" value="LYSOPHOSPHATIDIC ACID:OLEOYL-COA ACYLTRANSFERASE 1"/>
    <property type="match status" value="1"/>
</dbReference>
<keyword evidence="5 8" id="KW-0472">Membrane</keyword>
<name>A0A9P6EUB2_9AGAR</name>
<keyword evidence="10" id="KW-1185">Reference proteome</keyword>
<evidence type="ECO:0000256" key="8">
    <source>
        <dbReference type="SAM" id="Phobius"/>
    </source>
</evidence>
<keyword evidence="2 8" id="KW-0812">Transmembrane</keyword>
<evidence type="ECO:0000256" key="3">
    <source>
        <dbReference type="ARBA" id="ARBA00022989"/>
    </source>
</evidence>
<evidence type="ECO:0000256" key="7">
    <source>
        <dbReference type="SAM" id="MobiDB-lite"/>
    </source>
</evidence>